<evidence type="ECO:0000256" key="1">
    <source>
        <dbReference type="ARBA" id="ARBA00004651"/>
    </source>
</evidence>
<comment type="subcellular location">
    <subcellularLocation>
        <location evidence="1 7">Cell membrane</location>
        <topology evidence="1 7">Multi-pass membrane protein</topology>
    </subcellularLocation>
</comment>
<evidence type="ECO:0000256" key="4">
    <source>
        <dbReference type="ARBA" id="ARBA00022692"/>
    </source>
</evidence>
<evidence type="ECO:0000259" key="8">
    <source>
        <dbReference type="PROSITE" id="PS50928"/>
    </source>
</evidence>
<gene>
    <name evidence="9" type="ORF">H9717_04940</name>
</gene>
<feature type="transmembrane region" description="Helical" evidence="7">
    <location>
        <begin position="20"/>
        <end position="40"/>
    </location>
</feature>
<dbReference type="AlphaFoldDB" id="A0A9D2I6A0"/>
<evidence type="ECO:0000256" key="2">
    <source>
        <dbReference type="ARBA" id="ARBA00022448"/>
    </source>
</evidence>
<dbReference type="EMBL" id="DWYY01000054">
    <property type="protein sequence ID" value="HJA92449.1"/>
    <property type="molecule type" value="Genomic_DNA"/>
</dbReference>
<comment type="caution">
    <text evidence="9">The sequence shown here is derived from an EMBL/GenBank/DDBJ whole genome shotgun (WGS) entry which is preliminary data.</text>
</comment>
<feature type="transmembrane region" description="Helical" evidence="7">
    <location>
        <begin position="139"/>
        <end position="157"/>
    </location>
</feature>
<feature type="transmembrane region" description="Helical" evidence="7">
    <location>
        <begin position="268"/>
        <end position="285"/>
    </location>
</feature>
<keyword evidence="4 7" id="KW-0812">Transmembrane</keyword>
<dbReference type="PANTHER" id="PTHR43744:SF9">
    <property type="entry name" value="POLYGALACTURONAN_RHAMNOGALACTURONAN TRANSPORT SYSTEM PERMEASE PROTEIN YTCP"/>
    <property type="match status" value="1"/>
</dbReference>
<dbReference type="GO" id="GO:0005886">
    <property type="term" value="C:plasma membrane"/>
    <property type="evidence" value="ECO:0007669"/>
    <property type="project" value="UniProtKB-SubCell"/>
</dbReference>
<keyword evidence="5 7" id="KW-1133">Transmembrane helix</keyword>
<protein>
    <submittedName>
        <fullName evidence="9">Carbohydrate ABC transporter permease</fullName>
    </submittedName>
</protein>
<organism evidence="9 10">
    <name type="scientific">Candidatus Eisenbergiella merdipullorum</name>
    <dbReference type="NCBI Taxonomy" id="2838553"/>
    <lineage>
        <taxon>Bacteria</taxon>
        <taxon>Bacillati</taxon>
        <taxon>Bacillota</taxon>
        <taxon>Clostridia</taxon>
        <taxon>Lachnospirales</taxon>
        <taxon>Lachnospiraceae</taxon>
        <taxon>Eisenbergiella</taxon>
    </lineage>
</organism>
<accession>A0A9D2I6A0</accession>
<dbReference type="Gene3D" id="1.10.3720.10">
    <property type="entry name" value="MetI-like"/>
    <property type="match status" value="1"/>
</dbReference>
<dbReference type="InterPro" id="IPR000515">
    <property type="entry name" value="MetI-like"/>
</dbReference>
<evidence type="ECO:0000256" key="5">
    <source>
        <dbReference type="ARBA" id="ARBA00022989"/>
    </source>
</evidence>
<feature type="domain" description="ABC transmembrane type-1" evidence="8">
    <location>
        <begin position="76"/>
        <end position="285"/>
    </location>
</feature>
<evidence type="ECO:0000256" key="3">
    <source>
        <dbReference type="ARBA" id="ARBA00022475"/>
    </source>
</evidence>
<proteinExistence type="inferred from homology"/>
<comment type="similarity">
    <text evidence="7">Belongs to the binding-protein-dependent transport system permease family.</text>
</comment>
<dbReference type="PROSITE" id="PS50928">
    <property type="entry name" value="ABC_TM1"/>
    <property type="match status" value="1"/>
</dbReference>
<dbReference type="Pfam" id="PF00528">
    <property type="entry name" value="BPD_transp_1"/>
    <property type="match status" value="1"/>
</dbReference>
<keyword evidence="3" id="KW-1003">Cell membrane</keyword>
<evidence type="ECO:0000313" key="10">
    <source>
        <dbReference type="Proteomes" id="UP000886858"/>
    </source>
</evidence>
<keyword evidence="6 7" id="KW-0472">Membrane</keyword>
<keyword evidence="2 7" id="KW-0813">Transport</keyword>
<evidence type="ECO:0000313" key="9">
    <source>
        <dbReference type="EMBL" id="HJA92449.1"/>
    </source>
</evidence>
<evidence type="ECO:0000256" key="7">
    <source>
        <dbReference type="RuleBase" id="RU363032"/>
    </source>
</evidence>
<dbReference type="CDD" id="cd06261">
    <property type="entry name" value="TM_PBP2"/>
    <property type="match status" value="1"/>
</dbReference>
<dbReference type="Proteomes" id="UP000886858">
    <property type="component" value="Unassembled WGS sequence"/>
</dbReference>
<dbReference type="InterPro" id="IPR035906">
    <property type="entry name" value="MetI-like_sf"/>
</dbReference>
<dbReference type="GO" id="GO:0055085">
    <property type="term" value="P:transmembrane transport"/>
    <property type="evidence" value="ECO:0007669"/>
    <property type="project" value="InterPro"/>
</dbReference>
<evidence type="ECO:0000256" key="6">
    <source>
        <dbReference type="ARBA" id="ARBA00023136"/>
    </source>
</evidence>
<sequence>MKITRKKHKRTLFDTVNTSLVVLITLLVAYPLYFCVIASFSDPTQVAAGQTLLWIKDFTLEAYQNVIKETKLWIGYRNTIIYTILGTLYNLILTLPAAYVLSKKYLPFRGFLSWYFFLTMYVSGGMIPSYLLMRDLHLINNPLVLIIGAGVSCYNMIVTRQYFSASIPEDIYEAAHIDGASEIKCFTRIALPLAKPITAVMTLYYGVGHWNSYYQAMIYIHKDAYKPLQLILRDILISNEMTSIDTNASVEMIEYLLKKAHIAQGMKYAIILIASLPLLILYPFLQKYFAKGVMIGSVKG</sequence>
<feature type="transmembrane region" description="Helical" evidence="7">
    <location>
        <begin position="113"/>
        <end position="133"/>
    </location>
</feature>
<reference evidence="9" key="2">
    <citation type="submission" date="2021-04" db="EMBL/GenBank/DDBJ databases">
        <authorList>
            <person name="Gilroy R."/>
        </authorList>
    </citation>
    <scope>NUCLEOTIDE SEQUENCE</scope>
    <source>
        <strain evidence="9">CHK179-7159</strain>
    </source>
</reference>
<reference evidence="9" key="1">
    <citation type="journal article" date="2021" name="PeerJ">
        <title>Extensive microbial diversity within the chicken gut microbiome revealed by metagenomics and culture.</title>
        <authorList>
            <person name="Gilroy R."/>
            <person name="Ravi A."/>
            <person name="Getino M."/>
            <person name="Pursley I."/>
            <person name="Horton D.L."/>
            <person name="Alikhan N.F."/>
            <person name="Baker D."/>
            <person name="Gharbi K."/>
            <person name="Hall N."/>
            <person name="Watson M."/>
            <person name="Adriaenssens E.M."/>
            <person name="Foster-Nyarko E."/>
            <person name="Jarju S."/>
            <person name="Secka A."/>
            <person name="Antonio M."/>
            <person name="Oren A."/>
            <person name="Chaudhuri R.R."/>
            <person name="La Ragione R."/>
            <person name="Hildebrand F."/>
            <person name="Pallen M.J."/>
        </authorList>
    </citation>
    <scope>NUCLEOTIDE SEQUENCE</scope>
    <source>
        <strain evidence="9">CHK179-7159</strain>
    </source>
</reference>
<feature type="transmembrane region" description="Helical" evidence="7">
    <location>
        <begin position="80"/>
        <end position="101"/>
    </location>
</feature>
<dbReference type="PANTHER" id="PTHR43744">
    <property type="entry name" value="ABC TRANSPORTER PERMEASE PROTEIN MG189-RELATED-RELATED"/>
    <property type="match status" value="1"/>
</dbReference>
<name>A0A9D2I6A0_9FIRM</name>
<dbReference type="SUPFAM" id="SSF161098">
    <property type="entry name" value="MetI-like"/>
    <property type="match status" value="1"/>
</dbReference>